<sequence>MAYATRRSLGSRSPPLSQDEDSADDQEQANSPDEPVHFNEANGHDGFLLREAGTVVRVHPSNDHQLSEQSRFRFKVVVDYGWESQYIPGRLLATHIGNKFVAYILKVNNAGAVRIIDLDTKERCLMKVDSGLVKDVEFMHKADDLYIGYVDEYGTFYINRIHKETSTGKLTSHLVFKVSLDGAPKKSDFRRFIWCKFVPDELSEITSIKDCAYQFAVLLDDMIYAGNLVQMANSHDEGCYTVNELRDDLIIIDTHSGPVTDASFAPDGTALATASKDGTVKFFQIYFQDKDGNPPRCLYSWEPHGGRPIDRMMFLDNHSIRPSAESQYWKFMITCTENMTEMKLFTCKTWTCLQTIHFSESGQWKMEIDITAHYLLATDIARKAMYLLHFEHDDETARVDWIREFSLPFNVLSFNLAHATRLRMKDIRARGLSEYVTGDPEDYQSDAEIVYLESNMVNPKSLQQGVLVIDPPREYSRPNGHRISFQPHVQYQEVSKDVEVDEPVLADDEEDEDETLAPPSLASNKSATKISPLLGIDDTDEMQSVPVLSHSNLSGVRKKTSMSPVNDNAVPQVTPSVAQMSEQLSSLIGISQPAVRPPSSGHGSTSARAKSTSPAPARLSRTGIDDFMIPREINPGANGNISKASSSSSPSREVEEILSPKINEIITHRSEATMEGILSMKPNVSKESLENGNLPQLISANQENHFPKPVLKQKQNLPNDDVLSCRVAEQVTSMVDMMNLQAAEMQDLKREVGRLNVALKQSEDVRSLHKLVEAYFKDNQVRMNRLEETIKKVETQDRSKVNQTSNPIPSNLAELLAVSIGNVVKKEIDGVVPSTLERLFEPSRMNVHAQIDKLSSVMETKMTQNIAVIFQREKIWESVTNNFKATAKTIFEQTFDELFTNTMFPRCQNAASDMLSQVNETFSKGTNEYLTQLENALEKERKKDNVKETIQSHIYSMQDALSSALQVEVEAQMLRVISGLQGTVVRQIEESLSRELAHSFQEQKKYFELSVLPRTVTPAVSMTDHHPATPNFNDPVQMQRHLLSTAKNGEVVAAFVQACNYGDLQVLMYLCKNMNPSKVFESKLPHQTHVSILQQMATDIQQDTETKLAYLNTAIGSLDTTDRKTLQSVARVLPVFQASVAKYIATNPDSKLIHNIKLLEMALMGLCQQMNASQVQGSQGKGQPMGSQHNFSQF</sequence>
<evidence type="ECO:0000256" key="8">
    <source>
        <dbReference type="SAM" id="Coils"/>
    </source>
</evidence>
<dbReference type="InterPro" id="IPR001680">
    <property type="entry name" value="WD40_rpt"/>
</dbReference>
<dbReference type="InterPro" id="IPR015943">
    <property type="entry name" value="WD40/YVTN_repeat-like_dom_sf"/>
</dbReference>
<feature type="compositionally biased region" description="Low complexity" evidence="9">
    <location>
        <begin position="1"/>
        <end position="17"/>
    </location>
</feature>
<feature type="region of interest" description="Disordered" evidence="9">
    <location>
        <begin position="549"/>
        <end position="570"/>
    </location>
</feature>
<evidence type="ECO:0000256" key="7">
    <source>
        <dbReference type="PROSITE-ProRule" id="PRU00221"/>
    </source>
</evidence>
<proteinExistence type="inferred from homology"/>
<evidence type="ECO:0000313" key="13">
    <source>
        <dbReference type="Proteomes" id="UP000094527"/>
    </source>
</evidence>
<dbReference type="InterPro" id="IPR044938">
    <property type="entry name" value="EDC4_C_sf"/>
</dbReference>
<evidence type="ECO:0000256" key="9">
    <source>
        <dbReference type="SAM" id="MobiDB-lite"/>
    </source>
</evidence>
<keyword evidence="5" id="KW-0677">Repeat</keyword>
<name>A0A1D2MQS1_ORCCI</name>
<protein>
    <submittedName>
        <fullName evidence="12">Enhancer of mRNA-decapping protein 4</fullName>
    </submittedName>
</protein>
<dbReference type="InterPro" id="IPR049404">
    <property type="entry name" value="EDC4_C"/>
</dbReference>
<dbReference type="OMA" id="MPMPSEF"/>
<evidence type="ECO:0000256" key="5">
    <source>
        <dbReference type="ARBA" id="ARBA00022737"/>
    </source>
</evidence>
<evidence type="ECO:0000256" key="4">
    <source>
        <dbReference type="ARBA" id="ARBA00022574"/>
    </source>
</evidence>
<evidence type="ECO:0000256" key="6">
    <source>
        <dbReference type="ARBA" id="ARBA00023054"/>
    </source>
</evidence>
<dbReference type="OrthoDB" id="21128at2759"/>
<feature type="repeat" description="WD" evidence="7">
    <location>
        <begin position="252"/>
        <end position="285"/>
    </location>
</feature>
<dbReference type="AlphaFoldDB" id="A0A1D2MQS1"/>
<evidence type="ECO:0000256" key="2">
    <source>
        <dbReference type="ARBA" id="ARBA00009639"/>
    </source>
</evidence>
<evidence type="ECO:0000256" key="3">
    <source>
        <dbReference type="ARBA" id="ARBA00022490"/>
    </source>
</evidence>
<evidence type="ECO:0000259" key="10">
    <source>
        <dbReference type="Pfam" id="PF16529"/>
    </source>
</evidence>
<keyword evidence="13" id="KW-1185">Reference proteome</keyword>
<comment type="subcellular location">
    <subcellularLocation>
        <location evidence="1">Cytoplasm</location>
        <location evidence="1">P-body</location>
    </subcellularLocation>
</comment>
<organism evidence="12 13">
    <name type="scientific">Orchesella cincta</name>
    <name type="common">Springtail</name>
    <name type="synonym">Podura cincta</name>
    <dbReference type="NCBI Taxonomy" id="48709"/>
    <lineage>
        <taxon>Eukaryota</taxon>
        <taxon>Metazoa</taxon>
        <taxon>Ecdysozoa</taxon>
        <taxon>Arthropoda</taxon>
        <taxon>Hexapoda</taxon>
        <taxon>Collembola</taxon>
        <taxon>Entomobryomorpha</taxon>
        <taxon>Entomobryoidea</taxon>
        <taxon>Orchesellidae</taxon>
        <taxon>Orchesellinae</taxon>
        <taxon>Orchesella</taxon>
    </lineage>
</organism>
<dbReference type="STRING" id="48709.A0A1D2MQS1"/>
<dbReference type="Proteomes" id="UP000094527">
    <property type="component" value="Unassembled WGS sequence"/>
</dbReference>
<dbReference type="EMBL" id="LJIJ01000677">
    <property type="protein sequence ID" value="ODM95403.1"/>
    <property type="molecule type" value="Genomic_DNA"/>
</dbReference>
<keyword evidence="3" id="KW-0963">Cytoplasm</keyword>
<evidence type="ECO:0000313" key="12">
    <source>
        <dbReference type="EMBL" id="ODM95403.1"/>
    </source>
</evidence>
<dbReference type="InterPro" id="IPR032401">
    <property type="entry name" value="EDC4_WD40"/>
</dbReference>
<feature type="compositionally biased region" description="Acidic residues" evidence="9">
    <location>
        <begin position="18"/>
        <end position="27"/>
    </location>
</feature>
<dbReference type="PANTHER" id="PTHR15598:SF5">
    <property type="entry name" value="ENHANCER OF MRNA-DECAPPING PROTEIN 4"/>
    <property type="match status" value="1"/>
</dbReference>
<dbReference type="Pfam" id="PF16529">
    <property type="entry name" value="Ge1_WD40"/>
    <property type="match status" value="1"/>
</dbReference>
<evidence type="ECO:0000259" key="11">
    <source>
        <dbReference type="Pfam" id="PF21289"/>
    </source>
</evidence>
<reference evidence="12 13" key="1">
    <citation type="journal article" date="2016" name="Genome Biol. Evol.">
        <title>Gene Family Evolution Reflects Adaptation to Soil Environmental Stressors in the Genome of the Collembolan Orchesella cincta.</title>
        <authorList>
            <person name="Faddeeva-Vakhrusheva A."/>
            <person name="Derks M.F."/>
            <person name="Anvar S.Y."/>
            <person name="Agamennone V."/>
            <person name="Suring W."/>
            <person name="Smit S."/>
            <person name="van Straalen N.M."/>
            <person name="Roelofs D."/>
        </authorList>
    </citation>
    <scope>NUCLEOTIDE SEQUENCE [LARGE SCALE GENOMIC DNA]</scope>
    <source>
        <tissue evidence="12">Mixed pool</tissue>
    </source>
</reference>
<feature type="domain" description="Enhancer of mRNA-decapping protein 4 WD40 repeat region" evidence="10">
    <location>
        <begin position="70"/>
        <end position="395"/>
    </location>
</feature>
<keyword evidence="4 7" id="KW-0853">WD repeat</keyword>
<dbReference type="Gene3D" id="1.10.220.100">
    <property type="entry name" value="conserved c-terminal region of ge- 1"/>
    <property type="match status" value="1"/>
</dbReference>
<dbReference type="Gene3D" id="2.130.10.10">
    <property type="entry name" value="YVTN repeat-like/Quinoprotein amine dehydrogenase"/>
    <property type="match status" value="1"/>
</dbReference>
<dbReference type="Pfam" id="PF21289">
    <property type="entry name" value="EDC4_C"/>
    <property type="match status" value="1"/>
</dbReference>
<dbReference type="InterPro" id="IPR045152">
    <property type="entry name" value="EDC4-like"/>
</dbReference>
<gene>
    <name evidence="12" type="ORF">Ocin01_11263</name>
</gene>
<dbReference type="PROSITE" id="PS50082">
    <property type="entry name" value="WD_REPEATS_2"/>
    <property type="match status" value="1"/>
</dbReference>
<feature type="compositionally biased region" description="Polar residues" evidence="9">
    <location>
        <begin position="561"/>
        <end position="570"/>
    </location>
</feature>
<dbReference type="SUPFAM" id="SSF50978">
    <property type="entry name" value="WD40 repeat-like"/>
    <property type="match status" value="1"/>
</dbReference>
<accession>A0A1D2MQS1</accession>
<feature type="compositionally biased region" description="Polar residues" evidence="9">
    <location>
        <begin position="601"/>
        <end position="614"/>
    </location>
</feature>
<feature type="region of interest" description="Disordered" evidence="9">
    <location>
        <begin position="1175"/>
        <end position="1194"/>
    </location>
</feature>
<dbReference type="GO" id="GO:0031087">
    <property type="term" value="P:deadenylation-independent decapping of nuclear-transcribed mRNA"/>
    <property type="evidence" value="ECO:0007669"/>
    <property type="project" value="InterPro"/>
</dbReference>
<keyword evidence="6 8" id="KW-0175">Coiled coil</keyword>
<feature type="compositionally biased region" description="Low complexity" evidence="9">
    <location>
        <begin position="642"/>
        <end position="651"/>
    </location>
</feature>
<comment type="similarity">
    <text evidence="2">Belongs to the WD repeat EDC4 family.</text>
</comment>
<dbReference type="SMART" id="SM00320">
    <property type="entry name" value="WD40"/>
    <property type="match status" value="1"/>
</dbReference>
<evidence type="ECO:0000256" key="1">
    <source>
        <dbReference type="ARBA" id="ARBA00004201"/>
    </source>
</evidence>
<comment type="caution">
    <text evidence="12">The sequence shown here is derived from an EMBL/GenBank/DDBJ whole genome shotgun (WGS) entry which is preliminary data.</text>
</comment>
<feature type="region of interest" description="Disordered" evidence="9">
    <location>
        <begin position="592"/>
        <end position="654"/>
    </location>
</feature>
<dbReference type="GO" id="GO:0000932">
    <property type="term" value="C:P-body"/>
    <property type="evidence" value="ECO:0007669"/>
    <property type="project" value="UniProtKB-SubCell"/>
</dbReference>
<feature type="region of interest" description="Disordered" evidence="9">
    <location>
        <begin position="1"/>
        <end position="40"/>
    </location>
</feature>
<feature type="compositionally biased region" description="Polar residues" evidence="9">
    <location>
        <begin position="1185"/>
        <end position="1194"/>
    </location>
</feature>
<feature type="coiled-coil region" evidence="8">
    <location>
        <begin position="745"/>
        <end position="796"/>
    </location>
</feature>
<dbReference type="PROSITE" id="PS50294">
    <property type="entry name" value="WD_REPEATS_REGION"/>
    <property type="match status" value="1"/>
</dbReference>
<dbReference type="PANTHER" id="PTHR15598">
    <property type="entry name" value="ENHANCER OF MRNA-DECAPPING PROTEIN 4"/>
    <property type="match status" value="1"/>
</dbReference>
<feature type="domain" description="Enhancer of mRNA-decapping protein 4 C-terminal" evidence="11">
    <location>
        <begin position="1046"/>
        <end position="1159"/>
    </location>
</feature>
<dbReference type="InterPro" id="IPR036322">
    <property type="entry name" value="WD40_repeat_dom_sf"/>
</dbReference>